<dbReference type="AlphaFoldDB" id="A0A6G1HBP5"/>
<evidence type="ECO:0000256" key="12">
    <source>
        <dbReference type="PIRNR" id="PIRNR001773"/>
    </source>
</evidence>
<dbReference type="PIRSF" id="PIRSF001773">
    <property type="entry name" value="COX10"/>
    <property type="match status" value="1"/>
</dbReference>
<dbReference type="GO" id="GO:0031966">
    <property type="term" value="C:mitochondrial membrane"/>
    <property type="evidence" value="ECO:0007669"/>
    <property type="project" value="UniProtKB-SubCell"/>
</dbReference>
<organism evidence="15 16">
    <name type="scientific">Aulographum hederae CBS 113979</name>
    <dbReference type="NCBI Taxonomy" id="1176131"/>
    <lineage>
        <taxon>Eukaryota</taxon>
        <taxon>Fungi</taxon>
        <taxon>Dikarya</taxon>
        <taxon>Ascomycota</taxon>
        <taxon>Pezizomycotina</taxon>
        <taxon>Dothideomycetes</taxon>
        <taxon>Pleosporomycetidae</taxon>
        <taxon>Aulographales</taxon>
        <taxon>Aulographaceae</taxon>
    </lineage>
</organism>
<evidence type="ECO:0000256" key="14">
    <source>
        <dbReference type="SAM" id="Phobius"/>
    </source>
</evidence>
<dbReference type="EMBL" id="ML977142">
    <property type="protein sequence ID" value="KAF1990450.1"/>
    <property type="molecule type" value="Genomic_DNA"/>
</dbReference>
<dbReference type="PANTHER" id="PTHR43448">
    <property type="entry name" value="PROTOHEME IX FARNESYLTRANSFERASE, MITOCHONDRIAL"/>
    <property type="match status" value="1"/>
</dbReference>
<feature type="transmembrane region" description="Helical" evidence="14">
    <location>
        <begin position="183"/>
        <end position="204"/>
    </location>
</feature>
<dbReference type="FunFam" id="1.10.357.140:FF:000004">
    <property type="entry name" value="Protoheme IX farnesyltransferase, mitochondrial"/>
    <property type="match status" value="1"/>
</dbReference>
<keyword evidence="16" id="KW-1185">Reference proteome</keyword>
<evidence type="ECO:0000256" key="5">
    <source>
        <dbReference type="ARBA" id="ARBA00022692"/>
    </source>
</evidence>
<proteinExistence type="inferred from homology"/>
<dbReference type="Pfam" id="PF01040">
    <property type="entry name" value="UbiA"/>
    <property type="match status" value="1"/>
</dbReference>
<dbReference type="InterPro" id="IPR000537">
    <property type="entry name" value="UbiA_prenyltransferase"/>
</dbReference>
<evidence type="ECO:0000256" key="9">
    <source>
        <dbReference type="ARBA" id="ARBA00023133"/>
    </source>
</evidence>
<keyword evidence="9 12" id="KW-0350">Heme biosynthesis</keyword>
<keyword evidence="4 12" id="KW-0808">Transferase</keyword>
<dbReference type="InterPro" id="IPR006369">
    <property type="entry name" value="Protohaem_IX_farnesylTrfase"/>
</dbReference>
<keyword evidence="10 12" id="KW-0472">Membrane</keyword>
<comment type="similarity">
    <text evidence="12">Belongs to the ubiA prenyltransferase family.</text>
</comment>
<feature type="transmembrane region" description="Helical" evidence="14">
    <location>
        <begin position="314"/>
        <end position="333"/>
    </location>
</feature>
<reference evidence="15" key="1">
    <citation type="journal article" date="2020" name="Stud. Mycol.">
        <title>101 Dothideomycetes genomes: a test case for predicting lifestyles and emergence of pathogens.</title>
        <authorList>
            <person name="Haridas S."/>
            <person name="Albert R."/>
            <person name="Binder M."/>
            <person name="Bloem J."/>
            <person name="Labutti K."/>
            <person name="Salamov A."/>
            <person name="Andreopoulos B."/>
            <person name="Baker S."/>
            <person name="Barry K."/>
            <person name="Bills G."/>
            <person name="Bluhm B."/>
            <person name="Cannon C."/>
            <person name="Castanera R."/>
            <person name="Culley D."/>
            <person name="Daum C."/>
            <person name="Ezra D."/>
            <person name="Gonzalez J."/>
            <person name="Henrissat B."/>
            <person name="Kuo A."/>
            <person name="Liang C."/>
            <person name="Lipzen A."/>
            <person name="Lutzoni F."/>
            <person name="Magnuson J."/>
            <person name="Mondo S."/>
            <person name="Nolan M."/>
            <person name="Ohm R."/>
            <person name="Pangilinan J."/>
            <person name="Park H.-J."/>
            <person name="Ramirez L."/>
            <person name="Alfaro M."/>
            <person name="Sun H."/>
            <person name="Tritt A."/>
            <person name="Yoshinaga Y."/>
            <person name="Zwiers L.-H."/>
            <person name="Turgeon B."/>
            <person name="Goodwin S."/>
            <person name="Spatafora J."/>
            <person name="Crous P."/>
            <person name="Grigoriev I."/>
        </authorList>
    </citation>
    <scope>NUCLEOTIDE SEQUENCE</scope>
    <source>
        <strain evidence="15">CBS 113979</strain>
    </source>
</reference>
<dbReference type="CDD" id="cd13957">
    <property type="entry name" value="PT_UbiA_Cox10"/>
    <property type="match status" value="1"/>
</dbReference>
<evidence type="ECO:0000313" key="15">
    <source>
        <dbReference type="EMBL" id="KAF1990450.1"/>
    </source>
</evidence>
<evidence type="ECO:0000313" key="16">
    <source>
        <dbReference type="Proteomes" id="UP000800041"/>
    </source>
</evidence>
<sequence length="510" mass="56181">MLQPRLLRPQLLADSETVCLRCLRRLSKLPHSSRRRITTTGPARQSAISVRSQRNAFRKEYFWPNGILQDVLGKEGIRGGVQLATSTNDSVNGVRTTASTARLPHISIAGSSSSTISSEELAKEELPHRRRKRLRESAVQENTPDPTIPPDASSRLSTLSSSLPVDSWRRNLSTLLSLSKPRLTFLVVLTTTTAYSLYPVPALLSPAITDTPSLSPWTLLFLTTGTFLCSASANSLNMLFEPQHDAKMSRTRNRPLVRGLISTRNAYIFAALSAVLGVGALYYGTTPTTAALGALNIFIYAGMYTPLKRVHVVNTWVGAIVGGIPPLMGWTAAGGQCASAGHDDWRELLFGAGSAGGWCLAALLFAWQFPHFNALSHAIRFEYRDAGYKMLCWTNPARNARVAVRYSILMFPVCYALAATGTVSWAFVPLSAGVNAWMTWEAVKFWRYEGARGSARGLFWASVWHLPGVLVLAMFLKTGLWERVWRSVTGKEWDDNGDAEWEDEEDEVAS</sequence>
<keyword evidence="5 14" id="KW-0812">Transmembrane</keyword>
<dbReference type="OrthoDB" id="5211at2759"/>
<evidence type="ECO:0000256" key="3">
    <source>
        <dbReference type="ARBA" id="ARBA00016335"/>
    </source>
</evidence>
<dbReference type="InterPro" id="IPR016315">
    <property type="entry name" value="Protohaem_IX_farnesylTrfase_mt"/>
</dbReference>
<keyword evidence="8 12" id="KW-0496">Mitochondrion</keyword>
<feature type="transmembrane region" description="Helical" evidence="14">
    <location>
        <begin position="216"/>
        <end position="240"/>
    </location>
</feature>
<dbReference type="GO" id="GO:0008495">
    <property type="term" value="F:protoheme IX farnesyltransferase activity"/>
    <property type="evidence" value="ECO:0007669"/>
    <property type="project" value="InterPro"/>
</dbReference>
<dbReference type="Gene3D" id="1.10.357.140">
    <property type="entry name" value="UbiA prenyltransferase"/>
    <property type="match status" value="1"/>
</dbReference>
<evidence type="ECO:0000256" key="4">
    <source>
        <dbReference type="ARBA" id="ARBA00022679"/>
    </source>
</evidence>
<feature type="transmembrane region" description="Helical" evidence="14">
    <location>
        <begin position="408"/>
        <end position="428"/>
    </location>
</feature>
<dbReference type="PANTHER" id="PTHR43448:SF2">
    <property type="entry name" value="PROTOHEME IX FARNESYLTRANSFERASE, MITOCHONDRIAL"/>
    <property type="match status" value="1"/>
</dbReference>
<feature type="transmembrane region" description="Helical" evidence="14">
    <location>
        <begin position="348"/>
        <end position="367"/>
    </location>
</feature>
<feature type="region of interest" description="Disordered" evidence="13">
    <location>
        <begin position="114"/>
        <end position="157"/>
    </location>
</feature>
<dbReference type="InterPro" id="IPR044878">
    <property type="entry name" value="UbiA_sf"/>
</dbReference>
<evidence type="ECO:0000256" key="1">
    <source>
        <dbReference type="ARBA" id="ARBA00004013"/>
    </source>
</evidence>
<feature type="transmembrane region" description="Helical" evidence="14">
    <location>
        <begin position="457"/>
        <end position="476"/>
    </location>
</feature>
<dbReference type="EC" id="2.5.1.-" evidence="12"/>
<evidence type="ECO:0000256" key="2">
    <source>
        <dbReference type="ARBA" id="ARBA00004225"/>
    </source>
</evidence>
<accession>A0A6G1HBP5</accession>
<keyword evidence="6" id="KW-0809">Transit peptide</keyword>
<feature type="transmembrane region" description="Helical" evidence="14">
    <location>
        <begin position="289"/>
        <end position="307"/>
    </location>
</feature>
<evidence type="ECO:0000256" key="11">
    <source>
        <dbReference type="ARBA" id="ARBA00030253"/>
    </source>
</evidence>
<evidence type="ECO:0000256" key="6">
    <source>
        <dbReference type="ARBA" id="ARBA00022946"/>
    </source>
</evidence>
<feature type="transmembrane region" description="Helical" evidence="14">
    <location>
        <begin position="261"/>
        <end position="283"/>
    </location>
</feature>
<comment type="subcellular location">
    <subcellularLocation>
        <location evidence="2">Mitochondrion membrane</location>
        <topology evidence="2">Multi-pass membrane protein</topology>
    </subcellularLocation>
</comment>
<evidence type="ECO:0000256" key="7">
    <source>
        <dbReference type="ARBA" id="ARBA00022989"/>
    </source>
</evidence>
<evidence type="ECO:0000256" key="13">
    <source>
        <dbReference type="SAM" id="MobiDB-lite"/>
    </source>
</evidence>
<gene>
    <name evidence="15" type="ORF">K402DRAFT_390067</name>
</gene>
<dbReference type="GO" id="GO:0006784">
    <property type="term" value="P:heme A biosynthetic process"/>
    <property type="evidence" value="ECO:0007669"/>
    <property type="project" value="TreeGrafter"/>
</dbReference>
<name>A0A6G1HBP5_9PEZI</name>
<dbReference type="Proteomes" id="UP000800041">
    <property type="component" value="Unassembled WGS sequence"/>
</dbReference>
<protein>
    <recommendedName>
        <fullName evidence="3 12">Protoheme IX farnesyltransferase, mitochondrial</fullName>
        <ecNumber evidence="12">2.5.1.-</ecNumber>
    </recommendedName>
    <alternativeName>
        <fullName evidence="11 12">Heme O synthase</fullName>
    </alternativeName>
</protein>
<comment type="function">
    <text evidence="1 12">Converts protoheme IX and farnesyl diphosphate to heme O.</text>
</comment>
<evidence type="ECO:0000256" key="10">
    <source>
        <dbReference type="ARBA" id="ARBA00023136"/>
    </source>
</evidence>
<keyword evidence="7 14" id="KW-1133">Transmembrane helix</keyword>
<evidence type="ECO:0000256" key="8">
    <source>
        <dbReference type="ARBA" id="ARBA00023128"/>
    </source>
</evidence>